<dbReference type="EMBL" id="SPHZ02000006">
    <property type="protein sequence ID" value="KAF0912309.1"/>
    <property type="molecule type" value="Genomic_DNA"/>
</dbReference>
<sequence length="592" mass="64509">MPAVVAAAGVAAASGTALLVYILLACCRPQPAPDAGEEETSRLLSSGAEAAARWRGAEDGGEEEGAWPDRPPSTCCEAAAVAARTARRTWDLTVGRWGLHGIAFGIKRHMKRQGDLQHEYSGNDCLQLKGHEAHTEVASLLEYLKICMFYSKKTFSAFLKFGGYNQEDILIHKARARLMQPSFTLVRDEKSKCLLLFIRGAISTKERLTAATAAEVPFHHIVLNEGQISNVVLGYAHCGMLAAARWIANLAMPHLHKAVQEFPDYQIKVIGHSMGAGIGAILTYILHEHHEFSSCTCLAFAPPACMTWELAESGKEFITSLVNRNDVVPALSKVSAENLRTEVMVSSKLDDVQDQGHISLFATISKRVAFIKSHMLSVSHPTGKNADPNSSISEPLLKHAAEITQPETNGLNIDCNQHQADVVADPEQYLAVSVVTSEEKTVLACNDGVIRINSAGLGFAPQGDVNINGALDTEQEQPSLTGKEEQESLKQNGDGKDRQKEPLPTCSSLQFFPPGRIIHMVAMASPDSNRGEGSSGNEIISIYETPRDLYGKIRLAPNMIKEHYMPSYISTMESLLEQLLKDENIDTITNDL</sequence>
<evidence type="ECO:0000259" key="2">
    <source>
        <dbReference type="Pfam" id="PF01764"/>
    </source>
</evidence>
<dbReference type="Gene3D" id="3.40.50.1820">
    <property type="entry name" value="alpha/beta hydrolase"/>
    <property type="match status" value="1"/>
</dbReference>
<dbReference type="SUPFAM" id="SSF53474">
    <property type="entry name" value="alpha/beta-Hydrolases"/>
    <property type="match status" value="1"/>
</dbReference>
<evidence type="ECO:0000256" key="1">
    <source>
        <dbReference type="SAM" id="MobiDB-lite"/>
    </source>
</evidence>
<dbReference type="CDD" id="cd00519">
    <property type="entry name" value="Lipase_3"/>
    <property type="match status" value="1"/>
</dbReference>
<dbReference type="PANTHER" id="PTHR46023:SF2">
    <property type="entry name" value="LIPASE FAMILY PROTEIN, EXPRESSED"/>
    <property type="match status" value="1"/>
</dbReference>
<evidence type="ECO:0000313" key="3">
    <source>
        <dbReference type="EMBL" id="KAF0912309.1"/>
    </source>
</evidence>
<evidence type="ECO:0000313" key="4">
    <source>
        <dbReference type="Proteomes" id="UP000479710"/>
    </source>
</evidence>
<feature type="region of interest" description="Disordered" evidence="1">
    <location>
        <begin position="474"/>
        <end position="504"/>
    </location>
</feature>
<name>A0A6G1DIR3_9ORYZ</name>
<dbReference type="Proteomes" id="UP000479710">
    <property type="component" value="Unassembled WGS sequence"/>
</dbReference>
<proteinExistence type="predicted"/>
<dbReference type="InterPro" id="IPR029058">
    <property type="entry name" value="AB_hydrolase_fold"/>
</dbReference>
<protein>
    <recommendedName>
        <fullName evidence="2">Fungal lipase-type domain-containing protein</fullName>
    </recommendedName>
</protein>
<reference evidence="3 4" key="1">
    <citation type="submission" date="2019-11" db="EMBL/GenBank/DDBJ databases">
        <title>Whole genome sequence of Oryza granulata.</title>
        <authorList>
            <person name="Li W."/>
        </authorList>
    </citation>
    <scope>NUCLEOTIDE SEQUENCE [LARGE SCALE GENOMIC DNA]</scope>
    <source>
        <strain evidence="4">cv. Menghai</strain>
        <tissue evidence="3">Leaf</tissue>
    </source>
</reference>
<comment type="caution">
    <text evidence="3">The sequence shown here is derived from an EMBL/GenBank/DDBJ whole genome shotgun (WGS) entry which is preliminary data.</text>
</comment>
<dbReference type="AlphaFoldDB" id="A0A6G1DIR3"/>
<keyword evidence="4" id="KW-1185">Reference proteome</keyword>
<dbReference type="GO" id="GO:0006629">
    <property type="term" value="P:lipid metabolic process"/>
    <property type="evidence" value="ECO:0007669"/>
    <property type="project" value="InterPro"/>
</dbReference>
<gene>
    <name evidence="3" type="ORF">E2562_013989</name>
</gene>
<dbReference type="InterPro" id="IPR002921">
    <property type="entry name" value="Fungal_lipase-type"/>
</dbReference>
<dbReference type="OrthoDB" id="438440at2759"/>
<dbReference type="Pfam" id="PF01764">
    <property type="entry name" value="Lipase_3"/>
    <property type="match status" value="1"/>
</dbReference>
<accession>A0A6G1DIR3</accession>
<feature type="compositionally biased region" description="Basic and acidic residues" evidence="1">
    <location>
        <begin position="482"/>
        <end position="501"/>
    </location>
</feature>
<dbReference type="PANTHER" id="PTHR46023">
    <property type="entry name" value="LIPASE CLASS 3 PROTEIN-LIKE"/>
    <property type="match status" value="1"/>
</dbReference>
<feature type="domain" description="Fungal lipase-type" evidence="2">
    <location>
        <begin position="196"/>
        <end position="333"/>
    </location>
</feature>
<organism evidence="3 4">
    <name type="scientific">Oryza meyeriana var. granulata</name>
    <dbReference type="NCBI Taxonomy" id="110450"/>
    <lineage>
        <taxon>Eukaryota</taxon>
        <taxon>Viridiplantae</taxon>
        <taxon>Streptophyta</taxon>
        <taxon>Embryophyta</taxon>
        <taxon>Tracheophyta</taxon>
        <taxon>Spermatophyta</taxon>
        <taxon>Magnoliopsida</taxon>
        <taxon>Liliopsida</taxon>
        <taxon>Poales</taxon>
        <taxon>Poaceae</taxon>
        <taxon>BOP clade</taxon>
        <taxon>Oryzoideae</taxon>
        <taxon>Oryzeae</taxon>
        <taxon>Oryzinae</taxon>
        <taxon>Oryza</taxon>
        <taxon>Oryza meyeriana</taxon>
    </lineage>
</organism>